<name>A0A9P9ARC5_9HYPO</name>
<dbReference type="PANTHER" id="PTHR11941">
    <property type="entry name" value="ENOYL-COA HYDRATASE-RELATED"/>
    <property type="match status" value="1"/>
</dbReference>
<dbReference type="SUPFAM" id="SSF52096">
    <property type="entry name" value="ClpP/crotonase"/>
    <property type="match status" value="1"/>
</dbReference>
<dbReference type="Gene3D" id="3.90.226.10">
    <property type="entry name" value="2-enoyl-CoA Hydratase, Chain A, domain 1"/>
    <property type="match status" value="1"/>
</dbReference>
<dbReference type="InterPro" id="IPR029045">
    <property type="entry name" value="ClpP/crotonase-like_dom_sf"/>
</dbReference>
<dbReference type="EMBL" id="JAGPYM010000003">
    <property type="protein sequence ID" value="KAH6896586.1"/>
    <property type="molecule type" value="Genomic_DNA"/>
</dbReference>
<protein>
    <submittedName>
        <fullName evidence="1">ClpP/crotonase-like domain-containing protein</fullName>
    </submittedName>
</protein>
<evidence type="ECO:0000313" key="1">
    <source>
        <dbReference type="EMBL" id="KAH6896586.1"/>
    </source>
</evidence>
<dbReference type="GO" id="GO:0006635">
    <property type="term" value="P:fatty acid beta-oxidation"/>
    <property type="evidence" value="ECO:0007669"/>
    <property type="project" value="TreeGrafter"/>
</dbReference>
<accession>A0A9P9ARC5</accession>
<dbReference type="CDD" id="cd06558">
    <property type="entry name" value="crotonase-like"/>
    <property type="match status" value="1"/>
</dbReference>
<dbReference type="Proteomes" id="UP000777438">
    <property type="component" value="Unassembled WGS sequence"/>
</dbReference>
<organism evidence="1 2">
    <name type="scientific">Thelonectria olida</name>
    <dbReference type="NCBI Taxonomy" id="1576542"/>
    <lineage>
        <taxon>Eukaryota</taxon>
        <taxon>Fungi</taxon>
        <taxon>Dikarya</taxon>
        <taxon>Ascomycota</taxon>
        <taxon>Pezizomycotina</taxon>
        <taxon>Sordariomycetes</taxon>
        <taxon>Hypocreomycetidae</taxon>
        <taxon>Hypocreales</taxon>
        <taxon>Nectriaceae</taxon>
        <taxon>Thelonectria</taxon>
    </lineage>
</organism>
<dbReference type="AlphaFoldDB" id="A0A9P9ARC5"/>
<gene>
    <name evidence="1" type="ORF">B0T10DRAFT_160253</name>
</gene>
<dbReference type="InterPro" id="IPR001753">
    <property type="entry name" value="Enoyl-CoA_hydra/iso"/>
</dbReference>
<proteinExistence type="predicted"/>
<dbReference type="OrthoDB" id="1696280at2759"/>
<reference evidence="1 2" key="1">
    <citation type="journal article" date="2021" name="Nat. Commun.">
        <title>Genetic determinants of endophytism in the Arabidopsis root mycobiome.</title>
        <authorList>
            <person name="Mesny F."/>
            <person name="Miyauchi S."/>
            <person name="Thiergart T."/>
            <person name="Pickel B."/>
            <person name="Atanasova L."/>
            <person name="Karlsson M."/>
            <person name="Huettel B."/>
            <person name="Barry K.W."/>
            <person name="Haridas S."/>
            <person name="Chen C."/>
            <person name="Bauer D."/>
            <person name="Andreopoulos W."/>
            <person name="Pangilinan J."/>
            <person name="LaButti K."/>
            <person name="Riley R."/>
            <person name="Lipzen A."/>
            <person name="Clum A."/>
            <person name="Drula E."/>
            <person name="Henrissat B."/>
            <person name="Kohler A."/>
            <person name="Grigoriev I.V."/>
            <person name="Martin F.M."/>
            <person name="Hacquard S."/>
        </authorList>
    </citation>
    <scope>NUCLEOTIDE SEQUENCE [LARGE SCALE GENOMIC DNA]</scope>
    <source>
        <strain evidence="1 2">MPI-CAGE-CH-0241</strain>
    </source>
</reference>
<comment type="caution">
    <text evidence="1">The sequence shown here is derived from an EMBL/GenBank/DDBJ whole genome shotgun (WGS) entry which is preliminary data.</text>
</comment>
<evidence type="ECO:0000313" key="2">
    <source>
        <dbReference type="Proteomes" id="UP000777438"/>
    </source>
</evidence>
<sequence>MSQLFSLTIPPIENHPGGTLACTQPAPAVYLLTLTSPPDNRLTTPVCRAFLEALDIIEFGYPHGVVVTTSGIPKFFSNGLDLAHAVKTDGFWALLYSVWRRLLSYPMPTVALINGHAFAGGLMMATAHDYRLAPSPKGFLCVNELLFGAHLPPAMSALFRTKLTPLTYRNLVLEARRFNAREAVAAGIADAVAEKPEDLFTFIKERDLTAKAKTGVYSVLKAEMYHELIEYLKSPGLEMHEARLADARAQDDERKEFGKVWYEEWLKEAKSKL</sequence>
<dbReference type="GO" id="GO:0004165">
    <property type="term" value="F:delta(3)-delta(2)-enoyl-CoA isomerase activity"/>
    <property type="evidence" value="ECO:0007669"/>
    <property type="project" value="TreeGrafter"/>
</dbReference>
<dbReference type="GO" id="GO:0005777">
    <property type="term" value="C:peroxisome"/>
    <property type="evidence" value="ECO:0007669"/>
    <property type="project" value="TreeGrafter"/>
</dbReference>
<dbReference type="Pfam" id="PF00378">
    <property type="entry name" value="ECH_1"/>
    <property type="match status" value="1"/>
</dbReference>
<keyword evidence="2" id="KW-1185">Reference proteome</keyword>
<dbReference type="PANTHER" id="PTHR11941:SF75">
    <property type="entry name" value="ENOYL-COA HYDRATASE_ISOMERASE FAMILY PROTEIN"/>
    <property type="match status" value="1"/>
</dbReference>